<feature type="region of interest" description="Disordered" evidence="2">
    <location>
        <begin position="37"/>
        <end position="66"/>
    </location>
</feature>
<proteinExistence type="predicted"/>
<dbReference type="EMBL" id="JBIMZQ010000006">
    <property type="protein sequence ID" value="KAL3670884.1"/>
    <property type="molecule type" value="Genomic_DNA"/>
</dbReference>
<organism evidence="3 4">
    <name type="scientific">Phytophthora oleae</name>
    <dbReference type="NCBI Taxonomy" id="2107226"/>
    <lineage>
        <taxon>Eukaryota</taxon>
        <taxon>Sar</taxon>
        <taxon>Stramenopiles</taxon>
        <taxon>Oomycota</taxon>
        <taxon>Peronosporomycetes</taxon>
        <taxon>Peronosporales</taxon>
        <taxon>Peronosporaceae</taxon>
        <taxon>Phytophthora</taxon>
    </lineage>
</organism>
<evidence type="ECO:0008006" key="5">
    <source>
        <dbReference type="Google" id="ProtNLM"/>
    </source>
</evidence>
<evidence type="ECO:0000313" key="3">
    <source>
        <dbReference type="EMBL" id="KAL3670884.1"/>
    </source>
</evidence>
<evidence type="ECO:0000256" key="2">
    <source>
        <dbReference type="SAM" id="MobiDB-lite"/>
    </source>
</evidence>
<protein>
    <recommendedName>
        <fullName evidence="5">BZIP domain-containing protein</fullName>
    </recommendedName>
</protein>
<gene>
    <name evidence="3" type="ORF">V7S43_004069</name>
</gene>
<evidence type="ECO:0000256" key="1">
    <source>
        <dbReference type="SAM" id="Coils"/>
    </source>
</evidence>
<reference evidence="3 4" key="1">
    <citation type="submission" date="2024-09" db="EMBL/GenBank/DDBJ databases">
        <title>Genome sequencing and assembly of Phytophthora oleae, isolate VK10A, causative agent of rot of olive drupes.</title>
        <authorList>
            <person name="Conti Taguali S."/>
            <person name="Riolo M."/>
            <person name="La Spada F."/>
            <person name="Cacciola S.O."/>
            <person name="Dionisio G."/>
        </authorList>
    </citation>
    <scope>NUCLEOTIDE SEQUENCE [LARGE SCALE GENOMIC DNA]</scope>
    <source>
        <strain evidence="3 4">VK10A</strain>
    </source>
</reference>
<evidence type="ECO:0000313" key="4">
    <source>
        <dbReference type="Proteomes" id="UP001632037"/>
    </source>
</evidence>
<feature type="compositionally biased region" description="Polar residues" evidence="2">
    <location>
        <begin position="37"/>
        <end position="60"/>
    </location>
</feature>
<keyword evidence="1" id="KW-0175">Coiled coil</keyword>
<feature type="coiled-coil region" evidence="1">
    <location>
        <begin position="137"/>
        <end position="171"/>
    </location>
</feature>
<accession>A0ABD3FZ06</accession>
<keyword evidence="4" id="KW-1185">Reference proteome</keyword>
<comment type="caution">
    <text evidence="3">The sequence shown here is derived from an EMBL/GenBank/DDBJ whole genome shotgun (WGS) entry which is preliminary data.</text>
</comment>
<dbReference type="Proteomes" id="UP001632037">
    <property type="component" value="Unassembled WGS sequence"/>
</dbReference>
<sequence length="287" mass="32111">MALMDEDTCIPGSAVPEGVQLLDMFLKDMNALDASQSKTIESGPKQQVDANANETHNSAHTRPFGPFVTCERDENVQLNRAATLTTRKKKYSWLRRKEELHNLRQQTQAMETHVIFLLQRQNKQARCGFSQKWKGVATTQQRRLEKAQQENSELKDKVRAYKQLLGALQAAITDVSLQEQVASITPTNSIQAAIEELQSFQNDNESSGIFTTLETIVDHRFCELHSILDELQQNSTTVNNVEVQICNGDDGTIAAMEYKCAQVLPFDDVAASKAKTPTPPVRVLCCT</sequence>
<dbReference type="AlphaFoldDB" id="A0ABD3FZ06"/>
<name>A0ABD3FZ06_9STRA</name>